<keyword evidence="3" id="KW-0812">Transmembrane</keyword>
<sequence length="727" mass="82557">MLTTQVGVSCGRQSPNSPRVSKTSLTDTPSSASGTMTPPFACYNRPAGGNRVRGEKLVRHMESSPELSSEKRQMASGSVALLANGKGNSTEALDKNGDRTNHRCVEEDVEARLPLSMHKNSVRDSTPKSGFAPSVLSGKEKLWPHSICCLSASDSRSCLLKVLGRFVRMNHEHRRQWADWYFEDQEEYFFERVPRYFDPIYDFYATGKLHVPKDLCFDKFMAELRFWAVSKSRMDECCSPFTQYCVNYDKRGTGKTCDPMWCETILSKFPEDIIKSILVASQSQDRQTVDDLMNLLKTEITAKAYVESRLGHKHINKAIPSKTNHDNLRTNRNCLFCHKDNHVSMQCRTVTDQSIRRKMLKEQNRCWKCCSPNHSSFDCQRSDCLKCGQKHHMSLCFKTEQLSQNNSSKPKFVRVGQNQQRQHSWQNREENNRNIPQRFKPINTQVSVEPPQIKENSIQHSQTSKQLILMTAEGNIWNARKQTYEKVLFFFDSGAQKTVIEENLAQQLGLPKNTTEICTITGIGGHIECFESHKVPVKLGTAFGEEICMTIQTKPVITNGFPSVKLNTEDIEFLKTNTICLANSKLRGEHQNPHILVGLDYYHDLVTDPANGIRTPSGFHIAKTVFGPTIYGRGISKEKDHFIGVRCANVRRRLWLILEGHTHSRWWKAFEVVSTAFVVLSISALILGSLPEFQVPQKTEDGQLLVRSNASFAVISLCINVNTYLLT</sequence>
<keyword evidence="8" id="KW-0407">Ion channel</keyword>
<evidence type="ECO:0000313" key="11">
    <source>
        <dbReference type="EMBL" id="KAK6750573.1"/>
    </source>
</evidence>
<comment type="subcellular location">
    <subcellularLocation>
        <location evidence="1">Membrane</location>
        <topology evidence="1">Multi-pass membrane protein</topology>
    </subcellularLocation>
</comment>
<organism evidence="11 12">
    <name type="scientific">Necator americanus</name>
    <name type="common">Human hookworm</name>
    <dbReference type="NCBI Taxonomy" id="51031"/>
    <lineage>
        <taxon>Eukaryota</taxon>
        <taxon>Metazoa</taxon>
        <taxon>Ecdysozoa</taxon>
        <taxon>Nematoda</taxon>
        <taxon>Chromadorea</taxon>
        <taxon>Rhabditida</taxon>
        <taxon>Rhabditina</taxon>
        <taxon>Rhabditomorpha</taxon>
        <taxon>Strongyloidea</taxon>
        <taxon>Ancylostomatidae</taxon>
        <taxon>Bunostominae</taxon>
        <taxon>Necator</taxon>
    </lineage>
</organism>
<dbReference type="CDD" id="cd18317">
    <property type="entry name" value="BTB_POZ_Kv"/>
    <property type="match status" value="1"/>
</dbReference>
<dbReference type="InterPro" id="IPR003974">
    <property type="entry name" value="K_chnl_volt-dep_Kv3"/>
</dbReference>
<evidence type="ECO:0000313" key="12">
    <source>
        <dbReference type="Proteomes" id="UP001303046"/>
    </source>
</evidence>
<dbReference type="SUPFAM" id="SSF54695">
    <property type="entry name" value="POZ domain"/>
    <property type="match status" value="1"/>
</dbReference>
<evidence type="ECO:0000256" key="2">
    <source>
        <dbReference type="ARBA" id="ARBA00022448"/>
    </source>
</evidence>
<dbReference type="Gene3D" id="2.40.70.10">
    <property type="entry name" value="Acid Proteases"/>
    <property type="match status" value="1"/>
</dbReference>
<dbReference type="SUPFAM" id="SSF50630">
    <property type="entry name" value="Acid proteases"/>
    <property type="match status" value="1"/>
</dbReference>
<evidence type="ECO:0000256" key="4">
    <source>
        <dbReference type="ARBA" id="ARBA00022801"/>
    </source>
</evidence>
<name>A0ABR1DK48_NECAM</name>
<comment type="caution">
    <text evidence="11">The sequence shown here is derived from an EMBL/GenBank/DDBJ whole genome shotgun (WGS) entry which is preliminary data.</text>
</comment>
<dbReference type="InterPro" id="IPR001995">
    <property type="entry name" value="Peptidase_A2_cat"/>
</dbReference>
<reference evidence="11 12" key="1">
    <citation type="submission" date="2023-08" db="EMBL/GenBank/DDBJ databases">
        <title>A Necator americanus chromosomal reference genome.</title>
        <authorList>
            <person name="Ilik V."/>
            <person name="Petrzelkova K.J."/>
            <person name="Pardy F."/>
            <person name="Fuh T."/>
            <person name="Niatou-Singa F.S."/>
            <person name="Gouil Q."/>
            <person name="Baker L."/>
            <person name="Ritchie M.E."/>
            <person name="Jex A.R."/>
            <person name="Gazzola D."/>
            <person name="Li H."/>
            <person name="Toshio Fujiwara R."/>
            <person name="Zhan B."/>
            <person name="Aroian R.V."/>
            <person name="Pafco B."/>
            <person name="Schwarz E.M."/>
        </authorList>
    </citation>
    <scope>NUCLEOTIDE SEQUENCE [LARGE SCALE GENOMIC DNA]</scope>
    <source>
        <strain evidence="11 12">Aroian</strain>
        <tissue evidence="11">Whole animal</tissue>
    </source>
</reference>
<dbReference type="EMBL" id="JAVFWL010000004">
    <property type="protein sequence ID" value="KAK6750573.1"/>
    <property type="molecule type" value="Genomic_DNA"/>
</dbReference>
<proteinExistence type="predicted"/>
<keyword evidence="2" id="KW-0813">Transport</keyword>
<protein>
    <recommendedName>
        <fullName evidence="10">Peptidase A2 domain-containing protein</fullName>
    </recommendedName>
</protein>
<evidence type="ECO:0000256" key="6">
    <source>
        <dbReference type="ARBA" id="ARBA00023065"/>
    </source>
</evidence>
<keyword evidence="5" id="KW-1133">Transmembrane helix</keyword>
<dbReference type="PRINTS" id="PR01498">
    <property type="entry name" value="SHAWCHANNEL"/>
</dbReference>
<dbReference type="PANTHER" id="PTHR11537">
    <property type="entry name" value="VOLTAGE-GATED POTASSIUM CHANNEL"/>
    <property type="match status" value="1"/>
</dbReference>
<keyword evidence="4" id="KW-0378">Hydrolase</keyword>
<evidence type="ECO:0000256" key="5">
    <source>
        <dbReference type="ARBA" id="ARBA00022989"/>
    </source>
</evidence>
<dbReference type="Proteomes" id="UP001303046">
    <property type="component" value="Unassembled WGS sequence"/>
</dbReference>
<dbReference type="PANTHER" id="PTHR11537:SF114">
    <property type="entry name" value="BTB DOMAIN-CONTAINING PROTEIN"/>
    <property type="match status" value="1"/>
</dbReference>
<feature type="compositionally biased region" description="Polar residues" evidence="9">
    <location>
        <begin position="1"/>
        <end position="36"/>
    </location>
</feature>
<dbReference type="InterPro" id="IPR027359">
    <property type="entry name" value="Volt_channel_dom_sf"/>
</dbReference>
<evidence type="ECO:0000256" key="9">
    <source>
        <dbReference type="SAM" id="MobiDB-lite"/>
    </source>
</evidence>
<feature type="region of interest" description="Disordered" evidence="9">
    <location>
        <begin position="1"/>
        <end position="48"/>
    </location>
</feature>
<keyword evidence="7" id="KW-0472">Membrane</keyword>
<keyword evidence="12" id="KW-1185">Reference proteome</keyword>
<dbReference type="InterPro" id="IPR003131">
    <property type="entry name" value="T1-type_BTB"/>
</dbReference>
<evidence type="ECO:0000256" key="7">
    <source>
        <dbReference type="ARBA" id="ARBA00023136"/>
    </source>
</evidence>
<keyword evidence="6" id="KW-0406">Ion transport</keyword>
<feature type="domain" description="Peptidase A2" evidence="10">
    <location>
        <begin position="487"/>
        <end position="571"/>
    </location>
</feature>
<gene>
    <name evidence="11" type="primary">Necator_chrIV.g15801</name>
    <name evidence="11" type="ORF">RB195_002506</name>
</gene>
<dbReference type="Gene3D" id="1.20.120.350">
    <property type="entry name" value="Voltage-gated potassium channels. Chain C"/>
    <property type="match status" value="1"/>
</dbReference>
<dbReference type="Pfam" id="PF02214">
    <property type="entry name" value="BTB_2"/>
    <property type="match status" value="1"/>
</dbReference>
<dbReference type="InterPro" id="IPR011333">
    <property type="entry name" value="SKP1/BTB/POZ_sf"/>
</dbReference>
<evidence type="ECO:0000256" key="8">
    <source>
        <dbReference type="ARBA" id="ARBA00023303"/>
    </source>
</evidence>
<dbReference type="PROSITE" id="PS50175">
    <property type="entry name" value="ASP_PROT_RETROV"/>
    <property type="match status" value="1"/>
</dbReference>
<evidence type="ECO:0000256" key="1">
    <source>
        <dbReference type="ARBA" id="ARBA00004141"/>
    </source>
</evidence>
<dbReference type="Gene3D" id="3.30.710.10">
    <property type="entry name" value="Potassium Channel Kv1.1, Chain A"/>
    <property type="match status" value="1"/>
</dbReference>
<evidence type="ECO:0000259" key="10">
    <source>
        <dbReference type="PROSITE" id="PS50175"/>
    </source>
</evidence>
<accession>A0ABR1DK48</accession>
<dbReference type="Pfam" id="PF05585">
    <property type="entry name" value="DUF1758"/>
    <property type="match status" value="1"/>
</dbReference>
<evidence type="ECO:0000256" key="3">
    <source>
        <dbReference type="ARBA" id="ARBA00022692"/>
    </source>
</evidence>
<dbReference type="InterPro" id="IPR008737">
    <property type="entry name" value="DUF1758"/>
</dbReference>
<dbReference type="InterPro" id="IPR021109">
    <property type="entry name" value="Peptidase_aspartic_dom_sf"/>
</dbReference>
<dbReference type="InterPro" id="IPR028325">
    <property type="entry name" value="VG_K_chnl"/>
</dbReference>